<gene>
    <name evidence="1" type="ORF">BACCAP_03092</name>
</gene>
<organism evidence="1 2">
    <name type="scientific">Pseudoflavonifractor capillosus ATCC 29799</name>
    <dbReference type="NCBI Taxonomy" id="411467"/>
    <lineage>
        <taxon>Bacteria</taxon>
        <taxon>Bacillati</taxon>
        <taxon>Bacillota</taxon>
        <taxon>Clostridia</taxon>
        <taxon>Eubacteriales</taxon>
        <taxon>Oscillospiraceae</taxon>
        <taxon>Pseudoflavonifractor</taxon>
    </lineage>
</organism>
<proteinExistence type="predicted"/>
<name>A6NXZ6_9FIRM</name>
<evidence type="ECO:0000313" key="1">
    <source>
        <dbReference type="EMBL" id="EDM99166.1"/>
    </source>
</evidence>
<sequence length="49" mass="5872">MELYQQMYYILFHGISDALEALEEVRIQDAQHLLRTAQQKAEERYLEGE</sequence>
<dbReference type="EMBL" id="AAXG02000028">
    <property type="protein sequence ID" value="EDM99166.1"/>
    <property type="molecule type" value="Genomic_DNA"/>
</dbReference>
<reference evidence="1 2" key="1">
    <citation type="submission" date="2007-04" db="EMBL/GenBank/DDBJ databases">
        <authorList>
            <person name="Fulton L."/>
            <person name="Clifton S."/>
            <person name="Fulton B."/>
            <person name="Xu J."/>
            <person name="Minx P."/>
            <person name="Pepin K.H."/>
            <person name="Johnson M."/>
            <person name="Thiruvilangam P."/>
            <person name="Bhonagiri V."/>
            <person name="Nash W.E."/>
            <person name="Mardis E.R."/>
            <person name="Wilson R.K."/>
        </authorList>
    </citation>
    <scope>NUCLEOTIDE SEQUENCE [LARGE SCALE GENOMIC DNA]</scope>
    <source>
        <strain evidence="1 2">ATCC 29799</strain>
    </source>
</reference>
<comment type="caution">
    <text evidence="1">The sequence shown here is derived from an EMBL/GenBank/DDBJ whole genome shotgun (WGS) entry which is preliminary data.</text>
</comment>
<dbReference type="AlphaFoldDB" id="A6NXZ6"/>
<dbReference type="Proteomes" id="UP000003639">
    <property type="component" value="Unassembled WGS sequence"/>
</dbReference>
<dbReference type="RefSeq" id="WP_006573603.1">
    <property type="nucleotide sequence ID" value="NZ_AAXG02000028.1"/>
</dbReference>
<evidence type="ECO:0000313" key="2">
    <source>
        <dbReference type="Proteomes" id="UP000003639"/>
    </source>
</evidence>
<keyword evidence="2" id="KW-1185">Reference proteome</keyword>
<protein>
    <submittedName>
        <fullName evidence="1">Uncharacterized protein</fullName>
    </submittedName>
</protein>
<accession>A6NXZ6</accession>
<dbReference type="STRING" id="411467.BACCAP_03092"/>
<reference evidence="1 2" key="2">
    <citation type="submission" date="2007-06" db="EMBL/GenBank/DDBJ databases">
        <title>Draft genome sequence of Pseudoflavonifractor capillosus ATCC 29799.</title>
        <authorList>
            <person name="Sudarsanam P."/>
            <person name="Ley R."/>
            <person name="Guruge J."/>
            <person name="Turnbaugh P.J."/>
            <person name="Mahowald M."/>
            <person name="Liep D."/>
            <person name="Gordon J."/>
        </authorList>
    </citation>
    <scope>NUCLEOTIDE SEQUENCE [LARGE SCALE GENOMIC DNA]</scope>
    <source>
        <strain evidence="1 2">ATCC 29799</strain>
    </source>
</reference>